<organism evidence="1 2">
    <name type="scientific">Araneus ventricosus</name>
    <name type="common">Orbweaver spider</name>
    <name type="synonym">Epeira ventricosa</name>
    <dbReference type="NCBI Taxonomy" id="182803"/>
    <lineage>
        <taxon>Eukaryota</taxon>
        <taxon>Metazoa</taxon>
        <taxon>Ecdysozoa</taxon>
        <taxon>Arthropoda</taxon>
        <taxon>Chelicerata</taxon>
        <taxon>Arachnida</taxon>
        <taxon>Araneae</taxon>
        <taxon>Araneomorphae</taxon>
        <taxon>Entelegynae</taxon>
        <taxon>Araneoidea</taxon>
        <taxon>Araneidae</taxon>
        <taxon>Araneus</taxon>
    </lineage>
</organism>
<proteinExistence type="predicted"/>
<protein>
    <submittedName>
        <fullName evidence="1">Uncharacterized protein</fullName>
    </submittedName>
</protein>
<dbReference type="EMBL" id="BGPR01012718">
    <property type="protein sequence ID" value="GBN57333.1"/>
    <property type="molecule type" value="Genomic_DNA"/>
</dbReference>
<accession>A0A4Y2Q2G4</accession>
<dbReference type="Proteomes" id="UP000499080">
    <property type="component" value="Unassembled WGS sequence"/>
</dbReference>
<reference evidence="1 2" key="1">
    <citation type="journal article" date="2019" name="Sci. Rep.">
        <title>Orb-weaving spider Araneus ventricosus genome elucidates the spidroin gene catalogue.</title>
        <authorList>
            <person name="Kono N."/>
            <person name="Nakamura H."/>
            <person name="Ohtoshi R."/>
            <person name="Moran D.A.P."/>
            <person name="Shinohara A."/>
            <person name="Yoshida Y."/>
            <person name="Fujiwara M."/>
            <person name="Mori M."/>
            <person name="Tomita M."/>
            <person name="Arakawa K."/>
        </authorList>
    </citation>
    <scope>NUCLEOTIDE SEQUENCE [LARGE SCALE GENOMIC DNA]</scope>
</reference>
<evidence type="ECO:0000313" key="1">
    <source>
        <dbReference type="EMBL" id="GBN57333.1"/>
    </source>
</evidence>
<sequence length="93" mass="10565">MRFVCVAPDIPPEPLLQIELLQVVWVLSCRMMTPLLNMPGSLRQMGSRWPSDYFHFPKLKECLSGRRFSSNSVVKTASESCLNGQDVISIKPR</sequence>
<name>A0A4Y2Q2G4_ARAVE</name>
<keyword evidence="2" id="KW-1185">Reference proteome</keyword>
<evidence type="ECO:0000313" key="2">
    <source>
        <dbReference type="Proteomes" id="UP000499080"/>
    </source>
</evidence>
<dbReference type="AlphaFoldDB" id="A0A4Y2Q2G4"/>
<gene>
    <name evidence="1" type="ORF">AVEN_115499_1</name>
</gene>
<comment type="caution">
    <text evidence="1">The sequence shown here is derived from an EMBL/GenBank/DDBJ whole genome shotgun (WGS) entry which is preliminary data.</text>
</comment>